<evidence type="ECO:0000313" key="2">
    <source>
        <dbReference type="Proteomes" id="UP000251241"/>
    </source>
</evidence>
<gene>
    <name evidence="1" type="ORF">NCTC11343_04383</name>
</gene>
<evidence type="ECO:0008006" key="3">
    <source>
        <dbReference type="Google" id="ProtNLM"/>
    </source>
</evidence>
<name>A0A2X2JJX7_SPHMU</name>
<organism evidence="1 2">
    <name type="scientific">Sphingobacterium multivorum</name>
    <dbReference type="NCBI Taxonomy" id="28454"/>
    <lineage>
        <taxon>Bacteria</taxon>
        <taxon>Pseudomonadati</taxon>
        <taxon>Bacteroidota</taxon>
        <taxon>Sphingobacteriia</taxon>
        <taxon>Sphingobacteriales</taxon>
        <taxon>Sphingobacteriaceae</taxon>
        <taxon>Sphingobacterium</taxon>
    </lineage>
</organism>
<dbReference type="Proteomes" id="UP000251241">
    <property type="component" value="Unassembled WGS sequence"/>
</dbReference>
<dbReference type="EMBL" id="UAUU01000011">
    <property type="protein sequence ID" value="SPZ92331.1"/>
    <property type="molecule type" value="Genomic_DNA"/>
</dbReference>
<dbReference type="AlphaFoldDB" id="A0A2X2JJX7"/>
<protein>
    <recommendedName>
        <fullName evidence="3">N-acetyltransferase domain-containing protein</fullName>
    </recommendedName>
</protein>
<evidence type="ECO:0000313" key="1">
    <source>
        <dbReference type="EMBL" id="SPZ92331.1"/>
    </source>
</evidence>
<reference evidence="1 2" key="1">
    <citation type="submission" date="2018-06" db="EMBL/GenBank/DDBJ databases">
        <authorList>
            <consortium name="Pathogen Informatics"/>
            <person name="Doyle S."/>
        </authorList>
    </citation>
    <scope>NUCLEOTIDE SEQUENCE [LARGE SCALE GENOMIC DNA]</scope>
    <source>
        <strain evidence="1 2">NCTC11343</strain>
    </source>
</reference>
<dbReference type="Gene3D" id="3.40.630.30">
    <property type="match status" value="1"/>
</dbReference>
<sequence length="70" mass="8106">MNKNNTEIAITKVKLTDIDLLQQIGKETFIQTFSDTNTEENMKTYLTEGFSRENYWPSSAMMSLNFTSPF</sequence>
<dbReference type="RefSeq" id="WP_256604443.1">
    <property type="nucleotide sequence ID" value="NZ_UAUU01000011.1"/>
</dbReference>
<accession>A0A2X2JJX7</accession>
<proteinExistence type="predicted"/>